<dbReference type="EMBL" id="BABS01000001">
    <property type="protein sequence ID" value="GAA07033.1"/>
    <property type="molecule type" value="Genomic_DNA"/>
</dbReference>
<accession>F7V9I8</accession>
<evidence type="ECO:0000313" key="1">
    <source>
        <dbReference type="EMBL" id="GAA07033.1"/>
    </source>
</evidence>
<proteinExistence type="predicted"/>
<name>F7V9I8_9PROT</name>
<organism evidence="1 2">
    <name type="scientific">Acetobacter tropicalis NBRC 101654</name>
    <dbReference type="NCBI Taxonomy" id="749388"/>
    <lineage>
        <taxon>Bacteria</taxon>
        <taxon>Pseudomonadati</taxon>
        <taxon>Pseudomonadota</taxon>
        <taxon>Alphaproteobacteria</taxon>
        <taxon>Acetobacterales</taxon>
        <taxon>Acetobacteraceae</taxon>
        <taxon>Acetobacter</taxon>
    </lineage>
</organism>
<dbReference type="Proteomes" id="UP000004319">
    <property type="component" value="Unassembled WGS sequence"/>
</dbReference>
<evidence type="ECO:0000313" key="2">
    <source>
        <dbReference type="Proteomes" id="UP000004319"/>
    </source>
</evidence>
<dbReference type="AlphaFoldDB" id="F7V9I8"/>
<protein>
    <submittedName>
        <fullName evidence="1">Uncharacterized protein</fullName>
    </submittedName>
</protein>
<gene>
    <name evidence="1" type="ORF">ATPR_0037</name>
</gene>
<comment type="caution">
    <text evidence="1">The sequence shown here is derived from an EMBL/GenBank/DDBJ whole genome shotgun (WGS) entry which is preliminary data.</text>
</comment>
<reference evidence="1 2" key="1">
    <citation type="journal article" date="2011" name="Biochem. Biophys. Res. Commun.">
        <title>Increased number of Arginine-based salt bridges contributes to the thermotolerance of thermotolerant acetic acid bacteria, Acetobacter tropicalis SKU1100.</title>
        <authorList>
            <person name="Matsutani M."/>
            <person name="Hirakawa H."/>
            <person name="Nishikura M."/>
            <person name="Soemphol W."/>
            <person name="Ali I.A.I."/>
            <person name="Yakushi T."/>
            <person name="Matsushita K."/>
        </authorList>
    </citation>
    <scope>NUCLEOTIDE SEQUENCE [LARGE SCALE GENOMIC DNA]</scope>
    <source>
        <strain evidence="1 2">NBRC 101654</strain>
    </source>
</reference>
<sequence>MVNGAGGSVNTVPPPAPNRRAIAAFFTVAEERKIWSHRVLTCPQSNEDLNAAGRMTNL</sequence>